<proteinExistence type="predicted"/>
<reference evidence="2 3" key="1">
    <citation type="journal article" date="2019" name="Int. J. Syst. Evol. Microbiol.">
        <title>The Global Catalogue of Microorganisms (GCM) 10K type strain sequencing project: providing services to taxonomists for standard genome sequencing and annotation.</title>
        <authorList>
            <consortium name="The Broad Institute Genomics Platform"/>
            <consortium name="The Broad Institute Genome Sequencing Center for Infectious Disease"/>
            <person name="Wu L."/>
            <person name="Ma J."/>
        </authorList>
    </citation>
    <scope>NUCLEOTIDE SEQUENCE [LARGE SCALE GENOMIC DNA]</scope>
    <source>
        <strain evidence="2 3">JCM 15577</strain>
    </source>
</reference>
<gene>
    <name evidence="2" type="ORF">GCM10009808_24400</name>
</gene>
<sequence length="395" mass="42531">MLHRASTHARSRLLPVRAGAVVLTAATALAVAGCSTSTDTADTADVAADSPLATCPSTVVIQTGWFPEAEHAAAYQLAGPDGVIDGEAGTYTGEIEGTGIAVEVRSGATYIGYQPMSSMLYQDTDIMFGLDSTLSTIVVNPTTPVVGVFAPYEMGFEAFIWDPAVLDIDASDPSSFKDSGATILAEEYKQDMMKLLEADGVVDSAQADFSYDGSLGRFVTEDGNAILIGYATNEPYRLVESTEEWGGRPLESVPLADLGYEVYGEVWTVRPEVIEEQSECLSALIPLVQQAELDYLADPEPINQVINDLVAAENSFWTMDMDHLAQTAEMIRDNGYVFAGTTDTYGDFDLDRVDRVIADYQPILEATGRETTDLTAADIVTNEFIDPSITWTDAQ</sequence>
<evidence type="ECO:0000313" key="3">
    <source>
        <dbReference type="Proteomes" id="UP001501690"/>
    </source>
</evidence>
<organism evidence="2 3">
    <name type="scientific">Microbacterium sediminicola</name>
    <dbReference type="NCBI Taxonomy" id="415210"/>
    <lineage>
        <taxon>Bacteria</taxon>
        <taxon>Bacillati</taxon>
        <taxon>Actinomycetota</taxon>
        <taxon>Actinomycetes</taxon>
        <taxon>Micrococcales</taxon>
        <taxon>Microbacteriaceae</taxon>
        <taxon>Microbacterium</taxon>
    </lineage>
</organism>
<evidence type="ECO:0000256" key="1">
    <source>
        <dbReference type="SAM" id="SignalP"/>
    </source>
</evidence>
<feature type="signal peptide" evidence="1">
    <location>
        <begin position="1"/>
        <end position="20"/>
    </location>
</feature>
<evidence type="ECO:0008006" key="4">
    <source>
        <dbReference type="Google" id="ProtNLM"/>
    </source>
</evidence>
<name>A0ABN2II68_9MICO</name>
<keyword evidence="1" id="KW-0732">Signal</keyword>
<comment type="caution">
    <text evidence="2">The sequence shown here is derived from an EMBL/GenBank/DDBJ whole genome shotgun (WGS) entry which is preliminary data.</text>
</comment>
<dbReference type="PROSITE" id="PS51257">
    <property type="entry name" value="PROKAR_LIPOPROTEIN"/>
    <property type="match status" value="1"/>
</dbReference>
<dbReference type="RefSeq" id="WP_344073022.1">
    <property type="nucleotide sequence ID" value="NZ_BAAAPL010000002.1"/>
</dbReference>
<accession>A0ABN2II68</accession>
<dbReference type="Gene3D" id="3.40.190.10">
    <property type="entry name" value="Periplasmic binding protein-like II"/>
    <property type="match status" value="1"/>
</dbReference>
<evidence type="ECO:0000313" key="2">
    <source>
        <dbReference type="EMBL" id="GAA1705570.1"/>
    </source>
</evidence>
<feature type="chain" id="PRO_5045075437" description="ABC transporter substrate-binding protein" evidence="1">
    <location>
        <begin position="21"/>
        <end position="395"/>
    </location>
</feature>
<keyword evidence="3" id="KW-1185">Reference proteome</keyword>
<dbReference type="EMBL" id="BAAAPL010000002">
    <property type="protein sequence ID" value="GAA1705570.1"/>
    <property type="molecule type" value="Genomic_DNA"/>
</dbReference>
<protein>
    <recommendedName>
        <fullName evidence="4">ABC transporter substrate-binding protein</fullName>
    </recommendedName>
</protein>
<dbReference type="Proteomes" id="UP001501690">
    <property type="component" value="Unassembled WGS sequence"/>
</dbReference>